<evidence type="ECO:0000313" key="1">
    <source>
        <dbReference type="EMBL" id="JAD42009.1"/>
    </source>
</evidence>
<reference evidence="1" key="2">
    <citation type="journal article" date="2015" name="Data Brief">
        <title>Shoot transcriptome of the giant reed, Arundo donax.</title>
        <authorList>
            <person name="Barrero R.A."/>
            <person name="Guerrero F.D."/>
            <person name="Moolhuijzen P."/>
            <person name="Goolsby J.A."/>
            <person name="Tidwell J."/>
            <person name="Bellgard S.E."/>
            <person name="Bellgard M.I."/>
        </authorList>
    </citation>
    <scope>NUCLEOTIDE SEQUENCE</scope>
    <source>
        <tissue evidence="1">Shoot tissue taken approximately 20 cm above the soil surface</tissue>
    </source>
</reference>
<name>A0A0A9SGZ6_ARUDO</name>
<reference evidence="1" key="1">
    <citation type="submission" date="2014-09" db="EMBL/GenBank/DDBJ databases">
        <authorList>
            <person name="Magalhaes I.L.F."/>
            <person name="Oliveira U."/>
            <person name="Santos F.R."/>
            <person name="Vidigal T.H.D.A."/>
            <person name="Brescovit A.D."/>
            <person name="Santos A.J."/>
        </authorList>
    </citation>
    <scope>NUCLEOTIDE SEQUENCE</scope>
    <source>
        <tissue evidence="1">Shoot tissue taken approximately 20 cm above the soil surface</tissue>
    </source>
</reference>
<sequence length="36" mass="4434">MFHACHPQKASNVFQVRANLKFRTEFHIYRLQRDFP</sequence>
<dbReference type="EMBL" id="GBRH01255886">
    <property type="protein sequence ID" value="JAD42009.1"/>
    <property type="molecule type" value="Transcribed_RNA"/>
</dbReference>
<protein>
    <submittedName>
        <fullName evidence="1">Uncharacterized protein</fullName>
    </submittedName>
</protein>
<organism evidence="1">
    <name type="scientific">Arundo donax</name>
    <name type="common">Giant reed</name>
    <name type="synonym">Donax arundinaceus</name>
    <dbReference type="NCBI Taxonomy" id="35708"/>
    <lineage>
        <taxon>Eukaryota</taxon>
        <taxon>Viridiplantae</taxon>
        <taxon>Streptophyta</taxon>
        <taxon>Embryophyta</taxon>
        <taxon>Tracheophyta</taxon>
        <taxon>Spermatophyta</taxon>
        <taxon>Magnoliopsida</taxon>
        <taxon>Liliopsida</taxon>
        <taxon>Poales</taxon>
        <taxon>Poaceae</taxon>
        <taxon>PACMAD clade</taxon>
        <taxon>Arundinoideae</taxon>
        <taxon>Arundineae</taxon>
        <taxon>Arundo</taxon>
    </lineage>
</organism>
<accession>A0A0A9SGZ6</accession>
<proteinExistence type="predicted"/>
<dbReference type="AlphaFoldDB" id="A0A0A9SGZ6"/>